<keyword evidence="2" id="KW-0732">Signal</keyword>
<dbReference type="EMBL" id="MGGI01000012">
    <property type="protein sequence ID" value="OGM26540.1"/>
    <property type="molecule type" value="Genomic_DNA"/>
</dbReference>
<evidence type="ECO:0000313" key="4">
    <source>
        <dbReference type="Proteomes" id="UP000178851"/>
    </source>
</evidence>
<sequence>MVKKIVFSLFLALFSLAAMVAGPVSLRAAKATYTASLYITGTIRILSAPLAGVKVTLFSKSFRNKKVKEMVTITNSQGVYRFEGLDNGLYVVDPSYRKYVFSPDKQKVNLNWSFLEGVDFSARSR</sequence>
<keyword evidence="1" id="KW-0472">Membrane</keyword>
<dbReference type="InterPro" id="IPR013783">
    <property type="entry name" value="Ig-like_fold"/>
</dbReference>
<feature type="chain" id="PRO_5009533810" evidence="2">
    <location>
        <begin position="21"/>
        <end position="125"/>
    </location>
</feature>
<feature type="transmembrane region" description="Helical" evidence="1">
    <location>
        <begin position="38"/>
        <end position="58"/>
    </location>
</feature>
<feature type="signal peptide" evidence="2">
    <location>
        <begin position="1"/>
        <end position="20"/>
    </location>
</feature>
<accession>A0A1F7YH94</accession>
<proteinExistence type="predicted"/>
<dbReference type="Gene3D" id="2.60.40.10">
    <property type="entry name" value="Immunoglobulins"/>
    <property type="match status" value="1"/>
</dbReference>
<keyword evidence="1" id="KW-0812">Transmembrane</keyword>
<gene>
    <name evidence="3" type="ORF">A2627_00750</name>
</gene>
<name>A0A1F7YH94_9BACT</name>
<evidence type="ECO:0000313" key="3">
    <source>
        <dbReference type="EMBL" id="OGM26540.1"/>
    </source>
</evidence>
<reference evidence="3 4" key="1">
    <citation type="journal article" date="2016" name="Nat. Commun.">
        <title>Thousands of microbial genomes shed light on interconnected biogeochemical processes in an aquifer system.</title>
        <authorList>
            <person name="Anantharaman K."/>
            <person name="Brown C.T."/>
            <person name="Hug L.A."/>
            <person name="Sharon I."/>
            <person name="Castelle C.J."/>
            <person name="Probst A.J."/>
            <person name="Thomas B.C."/>
            <person name="Singh A."/>
            <person name="Wilkins M.J."/>
            <person name="Karaoz U."/>
            <person name="Brodie E.L."/>
            <person name="Williams K.H."/>
            <person name="Hubbard S.S."/>
            <person name="Banfield J.F."/>
        </authorList>
    </citation>
    <scope>NUCLEOTIDE SEQUENCE [LARGE SCALE GENOMIC DNA]</scope>
</reference>
<protein>
    <submittedName>
        <fullName evidence="3">Uncharacterized protein</fullName>
    </submittedName>
</protein>
<dbReference type="Proteomes" id="UP000178851">
    <property type="component" value="Unassembled WGS sequence"/>
</dbReference>
<evidence type="ECO:0000256" key="2">
    <source>
        <dbReference type="SAM" id="SignalP"/>
    </source>
</evidence>
<dbReference type="SUPFAM" id="SSF49478">
    <property type="entry name" value="Cna protein B-type domain"/>
    <property type="match status" value="1"/>
</dbReference>
<organism evidence="3 4">
    <name type="scientific">Candidatus Woesebacteria bacterium RIFCSPHIGHO2_01_FULL_39_28</name>
    <dbReference type="NCBI Taxonomy" id="1802496"/>
    <lineage>
        <taxon>Bacteria</taxon>
        <taxon>Candidatus Woeseibacteriota</taxon>
    </lineage>
</organism>
<evidence type="ECO:0000256" key="1">
    <source>
        <dbReference type="SAM" id="Phobius"/>
    </source>
</evidence>
<keyword evidence="1" id="KW-1133">Transmembrane helix</keyword>
<dbReference type="AlphaFoldDB" id="A0A1F7YH94"/>
<comment type="caution">
    <text evidence="3">The sequence shown here is derived from an EMBL/GenBank/DDBJ whole genome shotgun (WGS) entry which is preliminary data.</text>
</comment>